<organism evidence="1 2">
    <name type="scientific">Rangifer tarandus platyrhynchus</name>
    <name type="common">Svalbard reindeer</name>
    <dbReference type="NCBI Taxonomy" id="3082113"/>
    <lineage>
        <taxon>Eukaryota</taxon>
        <taxon>Metazoa</taxon>
        <taxon>Chordata</taxon>
        <taxon>Craniata</taxon>
        <taxon>Vertebrata</taxon>
        <taxon>Euteleostomi</taxon>
        <taxon>Mammalia</taxon>
        <taxon>Eutheria</taxon>
        <taxon>Laurasiatheria</taxon>
        <taxon>Artiodactyla</taxon>
        <taxon>Ruminantia</taxon>
        <taxon>Pecora</taxon>
        <taxon>Cervidae</taxon>
        <taxon>Odocoileinae</taxon>
        <taxon>Rangifer</taxon>
    </lineage>
</organism>
<protein>
    <submittedName>
        <fullName evidence="1">Uncharacterized protein</fullName>
    </submittedName>
</protein>
<evidence type="ECO:0000313" key="2">
    <source>
        <dbReference type="Proteomes" id="UP001162501"/>
    </source>
</evidence>
<gene>
    <name evidence="1" type="ORF">MRATA1EN3_LOCUS15735</name>
</gene>
<proteinExistence type="predicted"/>
<dbReference type="Proteomes" id="UP001162501">
    <property type="component" value="Chromosome 27"/>
</dbReference>
<evidence type="ECO:0000313" key="1">
    <source>
        <dbReference type="EMBL" id="CAI9704522.1"/>
    </source>
</evidence>
<dbReference type="EMBL" id="OX596111">
    <property type="protein sequence ID" value="CAI9704522.1"/>
    <property type="molecule type" value="Genomic_DNA"/>
</dbReference>
<reference evidence="1" key="1">
    <citation type="submission" date="2023-05" db="EMBL/GenBank/DDBJ databases">
        <authorList>
            <consortium name="ELIXIR-Norway"/>
        </authorList>
    </citation>
    <scope>NUCLEOTIDE SEQUENCE</scope>
</reference>
<accession>A0ACB0EUP0</accession>
<name>A0ACB0EUP0_RANTA</name>
<sequence>MVLVHLSGNMKKGPPKPAVLQKKKKKKQCKVGQPRLTLPTSKNSLNPSEATNHTKRPSQLLRTSRQRSDRSYAARLPHPLRAPGRGRRESPSRDVTAPGSSPSAAVSRNATGAGQGGLGILARFSSSRPSSRHLPVLCPGLHLTLWRRVRGRRAPTELPGAGSGAGLALCVGAGGQNEPAGPAPWQERPGLGKPPAGRAGEGPPAAASEEPQPPPVPCGPWGPDWPGSAAGGWRLRVPPELSRARAEQRARLLPPERPREQREEEEQRAPGCSPPEPPAWAVRPVLGDLHAPSRLPLLCVVIWLHPQYSVASDIPHQAAHQLGSPHRCDREEKMNGVDYIVEYDYDAIHDDELTIRVGEIIRNVRKLQEEGWLEGELNGRRGMFPDNFVKEIKRETESKDDSLPIRRERHGAVAHLIQRISTYGLLPGGIQPLPQTKNIKKKTKKRQCKVLFEYIPQNEDELELKVGDIIDISEEVEEGWWSGTLNNKLGLFPSNFVKELEVTDDVETHEAQEDSDTVLTGPTSPLPLSLGNGTETAPGSVTQPKKIRGIGFGDIFKEGSVKLRTRTSSSETEEKKPEKPLITQSLGSKTQSVEITKTDTEGKIKAKEYCRTLFAYEGTNEDELTFKEGEIIQLISKETGETGWWKGELNGKEGVFPDNFAVQINELDKDFPKPKKPPPPAKGPISKPDLGGTEKKYFPTKPEEKDEKSMLEQKPSKPAAPQVPPKKPVPPTKANNLLRAGALYPKRPEKPVPPPPPITKINGDVSTSSSKFEAEPVSKPKLDSEQLPLRPKSVDLDSFTVRSSKETDLVNFDDIASSENLLHLTANRPKMPGRRLPGRFNGGHSPTHSPEKTLKLPKEDDSANLKPSEHKKDSCYSPKPPAHLPTPSSTSKPNTATFLTPLEIKAKVEAENSLDELKAQIVELLCVVEALRKDHGKELDKLRKDLEEEKEMRSNLEVEIEKLKKAFLSS</sequence>